<comment type="caution">
    <text evidence="2">The sequence shown here is derived from an EMBL/GenBank/DDBJ whole genome shotgun (WGS) entry which is preliminary data.</text>
</comment>
<evidence type="ECO:0000313" key="4">
    <source>
        <dbReference type="Proteomes" id="UP000654075"/>
    </source>
</evidence>
<dbReference type="EMBL" id="CAJNNV010000054">
    <property type="protein sequence ID" value="CAE8581282.1"/>
    <property type="molecule type" value="Genomic_DNA"/>
</dbReference>
<dbReference type="EMBL" id="CAJNNV010006328">
    <property type="protein sequence ID" value="CAE8593429.1"/>
    <property type="molecule type" value="Genomic_DNA"/>
</dbReference>
<reference evidence="2" key="1">
    <citation type="submission" date="2021-02" db="EMBL/GenBank/DDBJ databases">
        <authorList>
            <person name="Dougan E. K."/>
            <person name="Rhodes N."/>
            <person name="Thang M."/>
            <person name="Chan C."/>
        </authorList>
    </citation>
    <scope>NUCLEOTIDE SEQUENCE</scope>
</reference>
<keyword evidence="4" id="KW-1185">Reference proteome</keyword>
<evidence type="ECO:0000256" key="1">
    <source>
        <dbReference type="SAM" id="SignalP"/>
    </source>
</evidence>
<evidence type="ECO:0000313" key="3">
    <source>
        <dbReference type="EMBL" id="CAE8593429.1"/>
    </source>
</evidence>
<dbReference type="AlphaFoldDB" id="A0A813D065"/>
<feature type="chain" id="PRO_5036221831" evidence="1">
    <location>
        <begin position="27"/>
        <end position="189"/>
    </location>
</feature>
<protein>
    <submittedName>
        <fullName evidence="2">Uncharacterized protein</fullName>
    </submittedName>
</protein>
<dbReference type="Proteomes" id="UP000654075">
    <property type="component" value="Unassembled WGS sequence"/>
</dbReference>
<dbReference type="OrthoDB" id="204571at2759"/>
<name>A0A813D065_POLGL</name>
<sequence>MRFAMPTSSTAALLAFHWCLLQGASGASSFLEAEGALSSAGFSTLERFFNAYSDLWEPVRASRQDDSNHALPSDARADSLRETVQRDVLGKQVNMTLFGPEGRCTTDSQSYIVPLSQCYSPPRLFPGDQQWGAGDVIDKCNKTHLTRTFYASENGSCQQSTSNFTVALSTCVGPFGKPRPWGSFAVTKP</sequence>
<proteinExistence type="predicted"/>
<evidence type="ECO:0000313" key="2">
    <source>
        <dbReference type="EMBL" id="CAE8581282.1"/>
    </source>
</evidence>
<feature type="signal peptide" evidence="1">
    <location>
        <begin position="1"/>
        <end position="26"/>
    </location>
</feature>
<gene>
    <name evidence="3" type="ORF">PGLA1383_LOCUS12024</name>
    <name evidence="2" type="ORF">PGLA1383_LOCUS309</name>
</gene>
<keyword evidence="1" id="KW-0732">Signal</keyword>
<accession>A0A813D065</accession>
<organism evidence="2 4">
    <name type="scientific">Polarella glacialis</name>
    <name type="common">Dinoflagellate</name>
    <dbReference type="NCBI Taxonomy" id="89957"/>
    <lineage>
        <taxon>Eukaryota</taxon>
        <taxon>Sar</taxon>
        <taxon>Alveolata</taxon>
        <taxon>Dinophyceae</taxon>
        <taxon>Suessiales</taxon>
        <taxon>Suessiaceae</taxon>
        <taxon>Polarella</taxon>
    </lineage>
</organism>